<keyword evidence="6" id="KW-0503">Monooxygenase</keyword>
<evidence type="ECO:0000313" key="7">
    <source>
        <dbReference type="Proteomes" id="UP000078397"/>
    </source>
</evidence>
<comment type="similarity">
    <text evidence="1">Belongs to the FMO family.</text>
</comment>
<protein>
    <submittedName>
        <fullName evidence="6">Dimethylaniline monooxygenase</fullName>
    </submittedName>
</protein>
<proteinExistence type="inferred from homology"/>
<dbReference type="InterPro" id="IPR036188">
    <property type="entry name" value="FAD/NAD-bd_sf"/>
</dbReference>
<name>A0A179F4T1_METCM</name>
<dbReference type="PIRSF" id="PIRSF000332">
    <property type="entry name" value="FMO"/>
    <property type="match status" value="1"/>
</dbReference>
<dbReference type="InterPro" id="IPR020946">
    <property type="entry name" value="Flavin_mOase-like"/>
</dbReference>
<dbReference type="GeneID" id="28853075"/>
<dbReference type="GO" id="GO:0050661">
    <property type="term" value="F:NADP binding"/>
    <property type="evidence" value="ECO:0007669"/>
    <property type="project" value="InterPro"/>
</dbReference>
<dbReference type="OrthoDB" id="66881at2759"/>
<keyword evidence="7" id="KW-1185">Reference proteome</keyword>
<keyword evidence="2" id="KW-0285">Flavoprotein</keyword>
<keyword evidence="3" id="KW-0274">FAD</keyword>
<accession>A0A179F4T1</accession>
<dbReference type="PANTHER" id="PTHR23023">
    <property type="entry name" value="DIMETHYLANILINE MONOOXYGENASE"/>
    <property type="match status" value="1"/>
</dbReference>
<dbReference type="PRINTS" id="PR00370">
    <property type="entry name" value="FMOXYGENASE"/>
</dbReference>
<dbReference type="GO" id="GO:0004499">
    <property type="term" value="F:N,N-dimethylaniline monooxygenase activity"/>
    <property type="evidence" value="ECO:0007669"/>
    <property type="project" value="InterPro"/>
</dbReference>
<evidence type="ECO:0000256" key="4">
    <source>
        <dbReference type="ARBA" id="ARBA00022857"/>
    </source>
</evidence>
<dbReference type="InterPro" id="IPR050346">
    <property type="entry name" value="FMO-like"/>
</dbReference>
<dbReference type="Gene3D" id="3.50.50.60">
    <property type="entry name" value="FAD/NAD(P)-binding domain"/>
    <property type="match status" value="1"/>
</dbReference>
<dbReference type="RefSeq" id="XP_018138271.1">
    <property type="nucleotide sequence ID" value="XM_018289081.1"/>
</dbReference>
<dbReference type="Proteomes" id="UP000078397">
    <property type="component" value="Unassembled WGS sequence"/>
</dbReference>
<keyword evidence="4" id="KW-0521">NADP</keyword>
<dbReference type="GO" id="GO:0050660">
    <property type="term" value="F:flavin adenine dinucleotide binding"/>
    <property type="evidence" value="ECO:0007669"/>
    <property type="project" value="InterPro"/>
</dbReference>
<dbReference type="KEGG" id="pchm:VFPPC_10769"/>
<gene>
    <name evidence="6" type="ORF">VFPPC_10769</name>
</gene>
<organism evidence="6 7">
    <name type="scientific">Pochonia chlamydosporia 170</name>
    <dbReference type="NCBI Taxonomy" id="1380566"/>
    <lineage>
        <taxon>Eukaryota</taxon>
        <taxon>Fungi</taxon>
        <taxon>Dikarya</taxon>
        <taxon>Ascomycota</taxon>
        <taxon>Pezizomycotina</taxon>
        <taxon>Sordariomycetes</taxon>
        <taxon>Hypocreomycetidae</taxon>
        <taxon>Hypocreales</taxon>
        <taxon>Clavicipitaceae</taxon>
        <taxon>Pochonia</taxon>
    </lineage>
</organism>
<keyword evidence="5" id="KW-0560">Oxidoreductase</keyword>
<comment type="caution">
    <text evidence="6">The sequence shown here is derived from an EMBL/GenBank/DDBJ whole genome shotgun (WGS) entry which is preliminary data.</text>
</comment>
<dbReference type="AlphaFoldDB" id="A0A179F4T1"/>
<dbReference type="SUPFAM" id="SSF51905">
    <property type="entry name" value="FAD/NAD(P)-binding domain"/>
    <property type="match status" value="1"/>
</dbReference>
<evidence type="ECO:0000256" key="1">
    <source>
        <dbReference type="ARBA" id="ARBA00009183"/>
    </source>
</evidence>
<evidence type="ECO:0000256" key="5">
    <source>
        <dbReference type="ARBA" id="ARBA00023002"/>
    </source>
</evidence>
<sequence length="530" mass="60373">MAGATVAVIGAGPSGLSMLKALRDDGFKVTVYERRDRVGGLWAYSDNLNYTTALPCTSANISKFTCGYSDYPMPDRFPTFMKPEQFQDFMQEYSSHFDLLKDIVFNANVKRVCRNPDDTRWRIEIEVAGTIEVLEFDKVAFCHGYQTAANIPKFEGQDKFKGTILHSQQYRSPEAFKGKRVVVLGLTSTSGDIVPDLLPHASKIWVAHRRGALPVRRYRNGVPADLVITWRRRQVTQALQKHVPGLARWLGDFAIKWFTRRIFGELDPSLGLEPFPSLSLVLPGTWETVYDLLKDGKVESLPGIKQFLGPNSIEFANEQVIDNIDAVILCTGYMADWKSAPFVETSKPTAHNYKGPEIRRLYMNLFPPAYADSCVMLCYSAYGKNNGFSFADVTSMAISNAWRGVEKLPSRRDMESWIDRHQEWIAGRWALDPTTSVGAVKQWEFQGWLHKAAGTGMENLGWGWKGWQFWFKDRKMYNLMNHGVETAHAFRYFETGKRKTWDGAREEIIHQNELVKIFPIKDKSSDPDKN</sequence>
<dbReference type="InterPro" id="IPR000960">
    <property type="entry name" value="Flavin_mOase"/>
</dbReference>
<evidence type="ECO:0000256" key="3">
    <source>
        <dbReference type="ARBA" id="ARBA00022827"/>
    </source>
</evidence>
<dbReference type="EMBL" id="LSBJ02000009">
    <property type="protein sequence ID" value="OAQ60361.1"/>
    <property type="molecule type" value="Genomic_DNA"/>
</dbReference>
<dbReference type="Pfam" id="PF00743">
    <property type="entry name" value="FMO-like"/>
    <property type="match status" value="1"/>
</dbReference>
<evidence type="ECO:0000313" key="6">
    <source>
        <dbReference type="EMBL" id="OAQ60361.1"/>
    </source>
</evidence>
<evidence type="ECO:0000256" key="2">
    <source>
        <dbReference type="ARBA" id="ARBA00022630"/>
    </source>
</evidence>
<reference evidence="6 7" key="1">
    <citation type="journal article" date="2016" name="PLoS Pathog.">
        <title>Biosynthesis of antibiotic leucinostatins in bio-control fungus Purpureocillium lilacinum and their inhibition on phytophthora revealed by genome mining.</title>
        <authorList>
            <person name="Wang G."/>
            <person name="Liu Z."/>
            <person name="Lin R."/>
            <person name="Li E."/>
            <person name="Mao Z."/>
            <person name="Ling J."/>
            <person name="Yang Y."/>
            <person name="Yin W.B."/>
            <person name="Xie B."/>
        </authorList>
    </citation>
    <scope>NUCLEOTIDE SEQUENCE [LARGE SCALE GENOMIC DNA]</scope>
    <source>
        <strain evidence="6">170</strain>
    </source>
</reference>